<evidence type="ECO:0000313" key="2">
    <source>
        <dbReference type="Proteomes" id="UP000557772"/>
    </source>
</evidence>
<reference evidence="1 2" key="1">
    <citation type="submission" date="2020-05" db="EMBL/GenBank/DDBJ databases">
        <title>Flexivirga sp. ID2601S isolated from air conditioner.</title>
        <authorList>
            <person name="Kim D.H."/>
        </authorList>
    </citation>
    <scope>NUCLEOTIDE SEQUENCE [LARGE SCALE GENOMIC DNA]</scope>
    <source>
        <strain evidence="1 2">ID2601S</strain>
    </source>
</reference>
<dbReference type="Pfam" id="PF11662">
    <property type="entry name" value="DUF3263"/>
    <property type="match status" value="1"/>
</dbReference>
<accession>A0A849AF41</accession>
<dbReference type="Proteomes" id="UP000557772">
    <property type="component" value="Unassembled WGS sequence"/>
</dbReference>
<gene>
    <name evidence="1" type="ORF">HJ588_00720</name>
</gene>
<comment type="caution">
    <text evidence="1">The sequence shown here is derived from an EMBL/GenBank/DDBJ whole genome shotgun (WGS) entry which is preliminary data.</text>
</comment>
<dbReference type="InterPro" id="IPR021678">
    <property type="entry name" value="DUF3263"/>
</dbReference>
<protein>
    <submittedName>
        <fullName evidence="1">DUF3263 domain-containing protein</fullName>
    </submittedName>
</protein>
<dbReference type="EMBL" id="JABENB010000001">
    <property type="protein sequence ID" value="NNG37798.1"/>
    <property type="molecule type" value="Genomic_DNA"/>
</dbReference>
<dbReference type="AlphaFoldDB" id="A0A849AF41"/>
<name>A0A849AF41_9MICO</name>
<sequence>MAAADQQVMPTGDAELSDRDAAILSFERNWWKLQGAKEQAIRETFDMSSTRYYQVLNAIIDTPAALRHDPMLVKRLQRLRAGRMRQRTARRLGFELDRDRD</sequence>
<evidence type="ECO:0000313" key="1">
    <source>
        <dbReference type="EMBL" id="NNG37798.1"/>
    </source>
</evidence>
<organism evidence="1 2">
    <name type="scientific">Flexivirga aerilata</name>
    <dbReference type="NCBI Taxonomy" id="1656889"/>
    <lineage>
        <taxon>Bacteria</taxon>
        <taxon>Bacillati</taxon>
        <taxon>Actinomycetota</taxon>
        <taxon>Actinomycetes</taxon>
        <taxon>Micrococcales</taxon>
        <taxon>Dermacoccaceae</taxon>
        <taxon>Flexivirga</taxon>
    </lineage>
</organism>
<proteinExistence type="predicted"/>
<keyword evidence="2" id="KW-1185">Reference proteome</keyword>
<dbReference type="RefSeq" id="WP_171151013.1">
    <property type="nucleotide sequence ID" value="NZ_JABENB010000001.1"/>
</dbReference>